<proteinExistence type="inferred from homology"/>
<dbReference type="Proteomes" id="UP000030661">
    <property type="component" value="Unassembled WGS sequence"/>
</dbReference>
<dbReference type="NCBIfam" id="TIGR03534">
    <property type="entry name" value="RF_mod_PrmC"/>
    <property type="match status" value="1"/>
</dbReference>
<feature type="binding site" evidence="5">
    <location>
        <begin position="128"/>
        <end position="132"/>
    </location>
    <ligand>
        <name>S-adenosyl-L-methionine</name>
        <dbReference type="ChEBI" id="CHEBI:59789"/>
    </ligand>
</feature>
<sequence length="293" mass="32995">MNQHQEKQWTILEILQWTTTYFQEKGVQSPRLTAELLLAHTLQQERMYLYVHYDQPLEPEERKQFKTLILRRIQGTPTQYLTGVQEFWSLAFRVTPAVLIPRPETEHLVELAVELGRSFSQPAILDLGTGSGAIAISLKHELPHANIYASDVSEAALTIARENAQSLLPAGRQMTFFQGDLFAPFPEMTFDLIVSNPPYISELEYAALTCEVRDHEPKLALYAGKDGLDVYRRLIAGAAAHLNPHGVVLVEIGCGQQDAVVQLFEQQHFSIERIVKDYAGIARVIAARKSSSK</sequence>
<dbReference type="InterPro" id="IPR029063">
    <property type="entry name" value="SAM-dependent_MTases_sf"/>
</dbReference>
<evidence type="ECO:0000259" key="6">
    <source>
        <dbReference type="Pfam" id="PF05175"/>
    </source>
</evidence>
<dbReference type="Pfam" id="PF17827">
    <property type="entry name" value="PrmC_N"/>
    <property type="match status" value="1"/>
</dbReference>
<dbReference type="AlphaFoldDB" id="A0A081C092"/>
<dbReference type="Pfam" id="PF05175">
    <property type="entry name" value="MTS"/>
    <property type="match status" value="1"/>
</dbReference>
<feature type="binding site" evidence="5">
    <location>
        <position position="196"/>
    </location>
    <ligand>
        <name>S-adenosyl-L-methionine</name>
        <dbReference type="ChEBI" id="CHEBI:59789"/>
    </ligand>
</feature>
<comment type="function">
    <text evidence="5">Methylates the class 1 translation termination release factors RF1/PrfA and RF2/PrfB on the glutamine residue of the universally conserved GGQ motif.</text>
</comment>
<dbReference type="CDD" id="cd02440">
    <property type="entry name" value="AdoMet_MTases"/>
    <property type="match status" value="1"/>
</dbReference>
<evidence type="ECO:0000313" key="9">
    <source>
        <dbReference type="Proteomes" id="UP000030661"/>
    </source>
</evidence>
<keyword evidence="3 5" id="KW-0949">S-adenosyl-L-methionine</keyword>
<keyword evidence="2 5" id="KW-0808">Transferase</keyword>
<evidence type="ECO:0000256" key="5">
    <source>
        <dbReference type="HAMAP-Rule" id="MF_02126"/>
    </source>
</evidence>
<dbReference type="PANTHER" id="PTHR18895">
    <property type="entry name" value="HEMK METHYLTRANSFERASE"/>
    <property type="match status" value="1"/>
</dbReference>
<dbReference type="PROSITE" id="PS00092">
    <property type="entry name" value="N6_MTASE"/>
    <property type="match status" value="1"/>
</dbReference>
<dbReference type="InterPro" id="IPR040758">
    <property type="entry name" value="PrmC_N"/>
</dbReference>
<dbReference type="eggNOG" id="COG2890">
    <property type="taxonomic scope" value="Bacteria"/>
</dbReference>
<feature type="domain" description="Methyltransferase small" evidence="6">
    <location>
        <begin position="122"/>
        <end position="204"/>
    </location>
</feature>
<feature type="binding site" evidence="5">
    <location>
        <begin position="196"/>
        <end position="199"/>
    </location>
    <ligand>
        <name>substrate</name>
    </ligand>
</feature>
<accession>A0A081C092</accession>
<dbReference type="InterPro" id="IPR019874">
    <property type="entry name" value="RF_methyltr_PrmC"/>
</dbReference>
<dbReference type="GO" id="GO:0003676">
    <property type="term" value="F:nucleic acid binding"/>
    <property type="evidence" value="ECO:0007669"/>
    <property type="project" value="InterPro"/>
</dbReference>
<dbReference type="EMBL" id="DF820466">
    <property type="protein sequence ID" value="GAK57997.1"/>
    <property type="molecule type" value="Genomic_DNA"/>
</dbReference>
<protein>
    <recommendedName>
        <fullName evidence="5">Release factor glutamine methyltransferase</fullName>
        <shortName evidence="5">RF MTase</shortName>
        <ecNumber evidence="5">2.1.1.297</ecNumber>
    </recommendedName>
    <alternativeName>
        <fullName evidence="5">N5-glutamine methyltransferase PrmC</fullName>
    </alternativeName>
    <alternativeName>
        <fullName evidence="5">Protein-(glutamine-N5) MTase PrmC</fullName>
    </alternativeName>
    <alternativeName>
        <fullName evidence="5">Protein-glutamine N-methyltransferase PrmC</fullName>
    </alternativeName>
</protein>
<feature type="domain" description="Release factor glutamine methyltransferase N-terminal" evidence="7">
    <location>
        <begin position="13"/>
        <end position="83"/>
    </location>
</feature>
<dbReference type="SUPFAM" id="SSF53335">
    <property type="entry name" value="S-adenosyl-L-methionine-dependent methyltransferases"/>
    <property type="match status" value="1"/>
</dbReference>
<dbReference type="InterPro" id="IPR050320">
    <property type="entry name" value="N5-glutamine_MTase"/>
</dbReference>
<evidence type="ECO:0000313" key="8">
    <source>
        <dbReference type="EMBL" id="GAK57997.1"/>
    </source>
</evidence>
<dbReference type="STRING" id="1499967.U27_04970"/>
<dbReference type="PANTHER" id="PTHR18895:SF74">
    <property type="entry name" value="MTRF1L RELEASE FACTOR GLUTAMINE METHYLTRANSFERASE"/>
    <property type="match status" value="1"/>
</dbReference>
<comment type="caution">
    <text evidence="5">Lacks conserved residue(s) required for the propagation of feature annotation.</text>
</comment>
<keyword evidence="9" id="KW-1185">Reference proteome</keyword>
<gene>
    <name evidence="5" type="primary">prmC</name>
    <name evidence="8" type="ORF">U27_04970</name>
</gene>
<name>A0A081C092_VECG1</name>
<dbReference type="GO" id="GO:0102559">
    <property type="term" value="F:peptide chain release factor N(5)-glutamine methyltransferase activity"/>
    <property type="evidence" value="ECO:0007669"/>
    <property type="project" value="UniProtKB-EC"/>
</dbReference>
<dbReference type="HOGENOM" id="CLU_018398_3_1_0"/>
<comment type="catalytic activity">
    <reaction evidence="4 5">
        <text>L-glutaminyl-[peptide chain release factor] + S-adenosyl-L-methionine = N(5)-methyl-L-glutaminyl-[peptide chain release factor] + S-adenosyl-L-homocysteine + H(+)</text>
        <dbReference type="Rhea" id="RHEA:42896"/>
        <dbReference type="Rhea" id="RHEA-COMP:10271"/>
        <dbReference type="Rhea" id="RHEA-COMP:10272"/>
        <dbReference type="ChEBI" id="CHEBI:15378"/>
        <dbReference type="ChEBI" id="CHEBI:30011"/>
        <dbReference type="ChEBI" id="CHEBI:57856"/>
        <dbReference type="ChEBI" id="CHEBI:59789"/>
        <dbReference type="ChEBI" id="CHEBI:61891"/>
        <dbReference type="EC" id="2.1.1.297"/>
    </reaction>
</comment>
<evidence type="ECO:0000256" key="4">
    <source>
        <dbReference type="ARBA" id="ARBA00048391"/>
    </source>
</evidence>
<feature type="binding site" evidence="5">
    <location>
        <position position="151"/>
    </location>
    <ligand>
        <name>S-adenosyl-L-methionine</name>
        <dbReference type="ChEBI" id="CHEBI:59789"/>
    </ligand>
</feature>
<dbReference type="InterPro" id="IPR004556">
    <property type="entry name" value="HemK-like"/>
</dbReference>
<dbReference type="Gene3D" id="3.40.50.150">
    <property type="entry name" value="Vaccinia Virus protein VP39"/>
    <property type="match status" value="1"/>
</dbReference>
<organism evidence="8">
    <name type="scientific">Vecturithrix granuli</name>
    <dbReference type="NCBI Taxonomy" id="1499967"/>
    <lineage>
        <taxon>Bacteria</taxon>
        <taxon>Candidatus Moduliflexota</taxon>
        <taxon>Candidatus Vecturitrichia</taxon>
        <taxon>Candidatus Vecturitrichales</taxon>
        <taxon>Candidatus Vecturitrichaceae</taxon>
        <taxon>Candidatus Vecturithrix</taxon>
    </lineage>
</organism>
<evidence type="ECO:0000256" key="1">
    <source>
        <dbReference type="ARBA" id="ARBA00022603"/>
    </source>
</evidence>
<keyword evidence="1 5" id="KW-0489">Methyltransferase</keyword>
<comment type="similarity">
    <text evidence="5">Belongs to the protein N5-glutamine methyltransferase family. PrmC subfamily.</text>
</comment>
<dbReference type="NCBIfam" id="TIGR00536">
    <property type="entry name" value="hemK_fam"/>
    <property type="match status" value="1"/>
</dbReference>
<evidence type="ECO:0000259" key="7">
    <source>
        <dbReference type="Pfam" id="PF17827"/>
    </source>
</evidence>
<dbReference type="Gene3D" id="1.10.8.10">
    <property type="entry name" value="DNA helicase RuvA subunit, C-terminal domain"/>
    <property type="match status" value="1"/>
</dbReference>
<dbReference type="InterPro" id="IPR002052">
    <property type="entry name" value="DNA_methylase_N6_adenine_CS"/>
</dbReference>
<dbReference type="InterPro" id="IPR007848">
    <property type="entry name" value="Small_mtfrase_dom"/>
</dbReference>
<dbReference type="HAMAP" id="MF_02126">
    <property type="entry name" value="RF_methyltr_PrmC"/>
    <property type="match status" value="1"/>
</dbReference>
<evidence type="ECO:0000256" key="2">
    <source>
        <dbReference type="ARBA" id="ARBA00022679"/>
    </source>
</evidence>
<evidence type="ECO:0000256" key="3">
    <source>
        <dbReference type="ARBA" id="ARBA00022691"/>
    </source>
</evidence>
<dbReference type="GO" id="GO:0032259">
    <property type="term" value="P:methylation"/>
    <property type="evidence" value="ECO:0007669"/>
    <property type="project" value="UniProtKB-KW"/>
</dbReference>
<reference evidence="8" key="1">
    <citation type="journal article" date="2015" name="PeerJ">
        <title>First genomic representation of candidate bacterial phylum KSB3 points to enhanced environmental sensing as a trigger of wastewater bulking.</title>
        <authorList>
            <person name="Sekiguchi Y."/>
            <person name="Ohashi A."/>
            <person name="Parks D.H."/>
            <person name="Yamauchi T."/>
            <person name="Tyson G.W."/>
            <person name="Hugenholtz P."/>
        </authorList>
    </citation>
    <scope>NUCLEOTIDE SEQUENCE [LARGE SCALE GENOMIC DNA]</scope>
</reference>
<dbReference type="EC" id="2.1.1.297" evidence="5"/>